<evidence type="ECO:0000313" key="6">
    <source>
        <dbReference type="RefSeq" id="XP_014483425.1"/>
    </source>
</evidence>
<dbReference type="InterPro" id="IPR002893">
    <property type="entry name" value="Znf_MYND"/>
</dbReference>
<name>A0A6P3XXX9_DINQU</name>
<evidence type="ECO:0000256" key="2">
    <source>
        <dbReference type="ARBA" id="ARBA00022771"/>
    </source>
</evidence>
<evidence type="ECO:0000256" key="3">
    <source>
        <dbReference type="ARBA" id="ARBA00022833"/>
    </source>
</evidence>
<dbReference type="Proteomes" id="UP000515204">
    <property type="component" value="Unplaced"/>
</dbReference>
<dbReference type="OrthoDB" id="5282002at2759"/>
<dbReference type="Pfam" id="PF20179">
    <property type="entry name" value="MSS51_C"/>
    <property type="match status" value="1"/>
</dbReference>
<dbReference type="GO" id="GO:0008270">
    <property type="term" value="F:zinc ion binding"/>
    <property type="evidence" value="ECO:0007669"/>
    <property type="project" value="UniProtKB-KW"/>
</dbReference>
<dbReference type="AlphaFoldDB" id="A0A6P3XXX9"/>
<keyword evidence="3" id="KW-0862">Zinc</keyword>
<dbReference type="PROSITE" id="PS01360">
    <property type="entry name" value="ZF_MYND_1"/>
    <property type="match status" value="1"/>
</dbReference>
<dbReference type="KEGG" id="dqu:106748971"/>
<dbReference type="Pfam" id="PF01753">
    <property type="entry name" value="zf-MYND"/>
    <property type="match status" value="1"/>
</dbReference>
<evidence type="ECO:0000313" key="5">
    <source>
        <dbReference type="Proteomes" id="UP000515204"/>
    </source>
</evidence>
<sequence>MSASNQLIVACDEIQTNLYNKFFNPNICHVCKTASDDNFITCDQCYMITYCSEQHKEFHRTQHMQICTVIRSFLRVDEGWDTRQLSREEWIMLRQEYLSLIKEELRCELLMYEEQMIVFAKSCLICRQQANLSACAMCHSANYCDVHVELFQRCHITNCKELLLSLNLKITSLNGFKPWTKFVALSEKNIPVVDMETFLKEYMEASSEVDDDRADIFDMYCAPVWRLLMHLICETDNLRVVLIGMELKERYRSFVINVATERPERRNQKLIIESCRMLYHDYVCSTLYKIPNIIIGFRMDLTQEDLWLGIILMLRSQNCPLLLTTACKLKTEQNVSKLKEVLVSSE</sequence>
<proteinExistence type="predicted"/>
<gene>
    <name evidence="6" type="primary">LOC106748971</name>
</gene>
<accession>A0A6P3XXX9</accession>
<reference evidence="6" key="1">
    <citation type="submission" date="2025-08" db="UniProtKB">
        <authorList>
            <consortium name="RefSeq"/>
        </authorList>
    </citation>
    <scope>IDENTIFICATION</scope>
</reference>
<dbReference type="RefSeq" id="XP_014483425.1">
    <property type="nucleotide sequence ID" value="XM_014627939.1"/>
</dbReference>
<evidence type="ECO:0000256" key="1">
    <source>
        <dbReference type="ARBA" id="ARBA00022723"/>
    </source>
</evidence>
<keyword evidence="2" id="KW-0863">Zinc-finger</keyword>
<dbReference type="PANTHER" id="PTHR28069">
    <property type="entry name" value="GH20023P"/>
    <property type="match status" value="1"/>
</dbReference>
<evidence type="ECO:0000259" key="4">
    <source>
        <dbReference type="PROSITE" id="PS01360"/>
    </source>
</evidence>
<protein>
    <submittedName>
        <fullName evidence="6">Uncharacterized protein LOC106748971</fullName>
    </submittedName>
</protein>
<dbReference type="SUPFAM" id="SSF144232">
    <property type="entry name" value="HIT/MYND zinc finger-like"/>
    <property type="match status" value="1"/>
</dbReference>
<feature type="domain" description="MYND-type" evidence="4">
    <location>
        <begin position="28"/>
        <end position="67"/>
    </location>
</feature>
<dbReference type="InterPro" id="IPR046824">
    <property type="entry name" value="Mss51-like_C"/>
</dbReference>
<organism evidence="5 6">
    <name type="scientific">Dinoponera quadriceps</name>
    <name type="common">South American ant</name>
    <dbReference type="NCBI Taxonomy" id="609295"/>
    <lineage>
        <taxon>Eukaryota</taxon>
        <taxon>Metazoa</taxon>
        <taxon>Ecdysozoa</taxon>
        <taxon>Arthropoda</taxon>
        <taxon>Hexapoda</taxon>
        <taxon>Insecta</taxon>
        <taxon>Pterygota</taxon>
        <taxon>Neoptera</taxon>
        <taxon>Endopterygota</taxon>
        <taxon>Hymenoptera</taxon>
        <taxon>Apocrita</taxon>
        <taxon>Aculeata</taxon>
        <taxon>Formicoidea</taxon>
        <taxon>Formicidae</taxon>
        <taxon>Ponerinae</taxon>
        <taxon>Ponerini</taxon>
        <taxon>Dinoponera</taxon>
    </lineage>
</organism>
<dbReference type="GeneID" id="106748971"/>
<keyword evidence="5" id="KW-1185">Reference proteome</keyword>
<dbReference type="PANTHER" id="PTHR28069:SF2">
    <property type="entry name" value="GH20023P"/>
    <property type="match status" value="1"/>
</dbReference>
<keyword evidence="1" id="KW-0479">Metal-binding</keyword>
<dbReference type="Gene3D" id="6.10.140.2220">
    <property type="match status" value="1"/>
</dbReference>